<sequence length="234" mass="25065">MSEPNANAIKNPSRPATNVRTITSLAMLAAIAYVVMLLSKMLPQVSGFLQMDLKDTVICIGAFLFGPLSAAVISIVVAVVEMFTVSDTGPIGCIMNVLATCAFCCTAAFVYKKFHTRKGAVIGLALGTVCLTVVMLLWNYLITPIYMGMDREEIVVPMLIPVFLPFNLVKGGLNMALILLLYKPVVTALRKARLVPESHAPVEGKGKLSAGFLLFSLALLATFVVLALVLMGIL</sequence>
<feature type="transmembrane region" description="Helical" evidence="8">
    <location>
        <begin position="58"/>
        <end position="83"/>
    </location>
</feature>
<dbReference type="InterPro" id="IPR024529">
    <property type="entry name" value="ECF_trnsprt_substrate-spec"/>
</dbReference>
<dbReference type="EMBL" id="CP034413">
    <property type="protein sequence ID" value="QCI57935.1"/>
    <property type="molecule type" value="Genomic_DNA"/>
</dbReference>
<evidence type="ECO:0000256" key="6">
    <source>
        <dbReference type="ARBA" id="ARBA00022989"/>
    </source>
</evidence>
<organism evidence="9 10">
    <name type="scientific">Dysosmobacter welbionis</name>
    <dbReference type="NCBI Taxonomy" id="2093857"/>
    <lineage>
        <taxon>Bacteria</taxon>
        <taxon>Bacillati</taxon>
        <taxon>Bacillota</taxon>
        <taxon>Clostridia</taxon>
        <taxon>Eubacteriales</taxon>
        <taxon>Oscillospiraceae</taxon>
        <taxon>Dysosmobacter</taxon>
    </lineage>
</organism>
<evidence type="ECO:0000256" key="1">
    <source>
        <dbReference type="ARBA" id="ARBA00004651"/>
    </source>
</evidence>
<dbReference type="GO" id="GO:0005886">
    <property type="term" value="C:plasma membrane"/>
    <property type="evidence" value="ECO:0007669"/>
    <property type="project" value="UniProtKB-SubCell"/>
</dbReference>
<evidence type="ECO:0000256" key="8">
    <source>
        <dbReference type="SAM" id="Phobius"/>
    </source>
</evidence>
<evidence type="ECO:0000313" key="9">
    <source>
        <dbReference type="EMBL" id="QCI57935.1"/>
    </source>
</evidence>
<dbReference type="RefSeq" id="WP_051320038.1">
    <property type="nucleotide sequence ID" value="NZ_CP034413.3"/>
</dbReference>
<keyword evidence="5 8" id="KW-0812">Transmembrane</keyword>
<comment type="similarity">
    <text evidence="2">Belongs to the prokaryotic riboflavin transporter (P-RFT) (TC 2.A.87) family.</text>
</comment>
<evidence type="ECO:0000313" key="10">
    <source>
        <dbReference type="Proteomes" id="UP000298642"/>
    </source>
</evidence>
<dbReference type="KEGG" id="obj:EIO64_00745"/>
<dbReference type="Pfam" id="PF12822">
    <property type="entry name" value="ECF_trnsprt"/>
    <property type="match status" value="1"/>
</dbReference>
<dbReference type="GeneID" id="89521263"/>
<keyword evidence="6 8" id="KW-1133">Transmembrane helix</keyword>
<protein>
    <submittedName>
        <fullName evidence="9">ECF transporter S component</fullName>
    </submittedName>
</protein>
<accession>A0A4D7AKX9</accession>
<name>A0A4D7AKX9_9FIRM</name>
<feature type="transmembrane region" description="Helical" evidence="8">
    <location>
        <begin position="20"/>
        <end position="38"/>
    </location>
</feature>
<feature type="transmembrane region" description="Helical" evidence="8">
    <location>
        <begin position="154"/>
        <end position="182"/>
    </location>
</feature>
<evidence type="ECO:0000256" key="5">
    <source>
        <dbReference type="ARBA" id="ARBA00022692"/>
    </source>
</evidence>
<keyword evidence="7 8" id="KW-0472">Membrane</keyword>
<dbReference type="Proteomes" id="UP000298642">
    <property type="component" value="Chromosome"/>
</dbReference>
<dbReference type="GO" id="GO:0032217">
    <property type="term" value="F:riboflavin transmembrane transporter activity"/>
    <property type="evidence" value="ECO:0007669"/>
    <property type="project" value="InterPro"/>
</dbReference>
<keyword evidence="4" id="KW-1003">Cell membrane</keyword>
<dbReference type="PANTHER" id="PTHR38438">
    <property type="entry name" value="RIBOFLAVIN TRANSPORTER RIBU"/>
    <property type="match status" value="1"/>
</dbReference>
<evidence type="ECO:0000256" key="4">
    <source>
        <dbReference type="ARBA" id="ARBA00022475"/>
    </source>
</evidence>
<dbReference type="InterPro" id="IPR025720">
    <property type="entry name" value="RibU"/>
</dbReference>
<dbReference type="PANTHER" id="PTHR38438:SF1">
    <property type="entry name" value="RIBOFLAVIN TRANSPORTER RIBU"/>
    <property type="match status" value="1"/>
</dbReference>
<keyword evidence="3" id="KW-0813">Transport</keyword>
<feature type="transmembrane region" description="Helical" evidence="8">
    <location>
        <begin position="120"/>
        <end position="142"/>
    </location>
</feature>
<dbReference type="AlphaFoldDB" id="A0A4D7AKX9"/>
<feature type="transmembrane region" description="Helical" evidence="8">
    <location>
        <begin position="212"/>
        <end position="233"/>
    </location>
</feature>
<feature type="transmembrane region" description="Helical" evidence="8">
    <location>
        <begin position="89"/>
        <end position="111"/>
    </location>
</feature>
<comment type="subcellular location">
    <subcellularLocation>
        <location evidence="1">Cell membrane</location>
        <topology evidence="1">Multi-pass membrane protein</topology>
    </subcellularLocation>
</comment>
<proteinExistence type="inferred from homology"/>
<gene>
    <name evidence="9" type="ORF">EIO64_00745</name>
</gene>
<keyword evidence="10" id="KW-1185">Reference proteome</keyword>
<reference evidence="10" key="1">
    <citation type="submission" date="2018-12" db="EMBL/GenBank/DDBJ databases">
        <title>Dusodibacter welbiota gen. nov., sp. nov., isolated from human faeces and emended description of the Oscillibacter genus.</title>
        <authorList>
            <person name="Le Roy T."/>
            <person name="Van der Smissen P."/>
            <person name="Delzenne N."/>
            <person name="Muccioli G."/>
            <person name="Collet J.F."/>
            <person name="Cani P.D."/>
        </authorList>
    </citation>
    <scope>NUCLEOTIDE SEQUENCE [LARGE SCALE GENOMIC DNA]</scope>
    <source>
        <strain evidence="10">J115</strain>
    </source>
</reference>
<evidence type="ECO:0000256" key="3">
    <source>
        <dbReference type="ARBA" id="ARBA00022448"/>
    </source>
</evidence>
<evidence type="ECO:0000256" key="7">
    <source>
        <dbReference type="ARBA" id="ARBA00023136"/>
    </source>
</evidence>
<evidence type="ECO:0000256" key="2">
    <source>
        <dbReference type="ARBA" id="ARBA00005540"/>
    </source>
</evidence>
<dbReference type="Gene3D" id="1.10.1760.20">
    <property type="match status" value="1"/>
</dbReference>